<feature type="domain" description="FeoB-type G" evidence="16">
    <location>
        <begin position="1"/>
        <end position="163"/>
    </location>
</feature>
<sequence>MKRFALIGLPNTGKSTLFNRLTGLSQRVGNWPGLTVEIARAKILLGGHMVDLIDLPGINDLSGYAEDEAVVRQMLTDSDFHAFVVILNATQLDRQLRLALQLRATGVPLLVLLNMSDEARQLGITVDEARLSKELGAPVLMTSARRGENWPAVLEALARLANGSDEARHAVLPPQLADESDAVAWSLAQRALADATFHVPPRLSESTTEKVDRWLLHPWLGLPLFFVLMAILFQLTYLISTPIQDGLDEGLGALRGAVLDPLLSGAPSWLSGFLLDGVWTGMTTVLTFAPLVFVFFVLMAIVEDAGYLARAAFLMDAMMSRLGLDGRGFVMHLMGFGCNVPAIMGTRIMRDRKMRLLSMLTIPFSVCSARLQVFLFFSTTMFSPLAAPWVLFSLYLVSFAVAMLSAWLFKRGFHSHELFVLEIPPYRLPTPRHLLLRAWGEVRAFLKLASTMILIGVVLVWALTTFHIGANGPTFAEALGHFFRPLLAPIGIEDRLAVALMFGFVAKEILLGSMAVIYGVQENNLGDVVVRHIDWISAYSFMLFTLIYVPCVATVAAIYKESKSFGFTTLSVAWSLGLAWVVSFVFYQSARLLVG</sequence>
<evidence type="ECO:0000256" key="4">
    <source>
        <dbReference type="ARBA" id="ARBA00022496"/>
    </source>
</evidence>
<evidence type="ECO:0000256" key="6">
    <source>
        <dbReference type="ARBA" id="ARBA00022741"/>
    </source>
</evidence>
<feature type="transmembrane region" description="Helical" evidence="15">
    <location>
        <begin position="219"/>
        <end position="239"/>
    </location>
</feature>
<feature type="binding site" evidence="13">
    <location>
        <begin position="114"/>
        <end position="117"/>
    </location>
    <ligand>
        <name>GTP</name>
        <dbReference type="ChEBI" id="CHEBI:37565"/>
        <label>1</label>
    </ligand>
</feature>
<dbReference type="OrthoDB" id="9809127at2"/>
<feature type="binding site" evidence="14">
    <location>
        <position position="19"/>
    </location>
    <ligand>
        <name>Mg(2+)</name>
        <dbReference type="ChEBI" id="CHEBI:18420"/>
        <label>2</label>
    </ligand>
</feature>
<evidence type="ECO:0000256" key="7">
    <source>
        <dbReference type="ARBA" id="ARBA00022989"/>
    </source>
</evidence>
<feature type="transmembrane region" description="Helical" evidence="15">
    <location>
        <begin position="389"/>
        <end position="409"/>
    </location>
</feature>
<feature type="transmembrane region" description="Helical" evidence="15">
    <location>
        <begin position="496"/>
        <end position="520"/>
    </location>
</feature>
<keyword evidence="14" id="KW-0460">Magnesium</keyword>
<dbReference type="EMBL" id="CP028519">
    <property type="protein sequence ID" value="AVY93336.1"/>
    <property type="molecule type" value="Genomic_DNA"/>
</dbReference>
<dbReference type="InterPro" id="IPR030389">
    <property type="entry name" value="G_FEOB_dom"/>
</dbReference>
<dbReference type="NCBIfam" id="TIGR00437">
    <property type="entry name" value="feoB"/>
    <property type="match status" value="1"/>
</dbReference>
<dbReference type="Proteomes" id="UP000244173">
    <property type="component" value="Chromosome"/>
</dbReference>
<dbReference type="PANTHER" id="PTHR43185:SF1">
    <property type="entry name" value="FE(2+) TRANSPORTER FEOB"/>
    <property type="match status" value="1"/>
</dbReference>
<dbReference type="GO" id="GO:0005525">
    <property type="term" value="F:GTP binding"/>
    <property type="evidence" value="ECO:0007669"/>
    <property type="project" value="UniProtKB-KW"/>
</dbReference>
<feature type="binding site" evidence="13">
    <location>
        <begin position="33"/>
        <end position="37"/>
    </location>
    <ligand>
        <name>GTP</name>
        <dbReference type="ChEBI" id="CHEBI:37565"/>
        <label>1</label>
    </ligand>
</feature>
<dbReference type="SUPFAM" id="SSF52540">
    <property type="entry name" value="P-loop containing nucleoside triphosphate hydrolases"/>
    <property type="match status" value="1"/>
</dbReference>
<keyword evidence="2 15" id="KW-0813">Transport</keyword>
<dbReference type="GO" id="GO:0005886">
    <property type="term" value="C:plasma membrane"/>
    <property type="evidence" value="ECO:0007669"/>
    <property type="project" value="UniProtKB-SubCell"/>
</dbReference>
<feature type="transmembrane region" description="Helical" evidence="15">
    <location>
        <begin position="278"/>
        <end position="300"/>
    </location>
</feature>
<keyword evidence="3" id="KW-1003">Cell membrane</keyword>
<dbReference type="GO" id="GO:0046872">
    <property type="term" value="F:metal ion binding"/>
    <property type="evidence" value="ECO:0007669"/>
    <property type="project" value="UniProtKB-KW"/>
</dbReference>
<dbReference type="InterPro" id="IPR011642">
    <property type="entry name" value="Gate_dom"/>
</dbReference>
<dbReference type="Gene3D" id="3.40.50.300">
    <property type="entry name" value="P-loop containing nucleotide triphosphate hydrolases"/>
    <property type="match status" value="1"/>
</dbReference>
<keyword evidence="14" id="KW-0479">Metal-binding</keyword>
<gene>
    <name evidence="17" type="primary">feoB</name>
    <name evidence="17" type="ORF">DAI18_04205</name>
</gene>
<feature type="binding site" evidence="13">
    <location>
        <begin position="8"/>
        <end position="15"/>
    </location>
    <ligand>
        <name>GTP</name>
        <dbReference type="ChEBI" id="CHEBI:37565"/>
        <label>1</label>
    </ligand>
</feature>
<feature type="binding site" evidence="14">
    <location>
        <position position="22"/>
    </location>
    <ligand>
        <name>Mg(2+)</name>
        <dbReference type="ChEBI" id="CHEBI:18420"/>
        <label>1</label>
    </ligand>
</feature>
<dbReference type="Pfam" id="PF07670">
    <property type="entry name" value="Gate"/>
    <property type="match status" value="2"/>
</dbReference>
<evidence type="ECO:0000259" key="16">
    <source>
        <dbReference type="PROSITE" id="PS51711"/>
    </source>
</evidence>
<evidence type="ECO:0000313" key="18">
    <source>
        <dbReference type="Proteomes" id="UP000244173"/>
    </source>
</evidence>
<proteinExistence type="inferred from homology"/>
<name>A0A2S0P7J9_9NEIS</name>
<feature type="transmembrane region" description="Helical" evidence="15">
    <location>
        <begin position="565"/>
        <end position="587"/>
    </location>
</feature>
<evidence type="ECO:0000256" key="14">
    <source>
        <dbReference type="PIRSR" id="PIRSR603373-2"/>
    </source>
</evidence>
<feature type="transmembrane region" description="Helical" evidence="15">
    <location>
        <begin position="444"/>
        <end position="463"/>
    </location>
</feature>
<dbReference type="KEGG" id="maer:DAI18_04205"/>
<evidence type="ECO:0000313" key="17">
    <source>
        <dbReference type="EMBL" id="AVY93336.1"/>
    </source>
</evidence>
<evidence type="ECO:0000256" key="8">
    <source>
        <dbReference type="ARBA" id="ARBA00023004"/>
    </source>
</evidence>
<keyword evidence="11 15" id="KW-0472">Membrane</keyword>
<dbReference type="PANTHER" id="PTHR43185">
    <property type="entry name" value="FERROUS IRON TRANSPORT PROTEIN B"/>
    <property type="match status" value="1"/>
</dbReference>
<keyword evidence="4 15" id="KW-0410">Iron transport</keyword>
<keyword evidence="6 13" id="KW-0547">Nucleotide-binding</keyword>
<comment type="similarity">
    <text evidence="15">Belongs to the TRAFAC class TrmE-Era-EngA-EngB-Septin-like GTPase superfamily. FeoB GTPase (TC 9.A.8) family.</text>
</comment>
<dbReference type="Pfam" id="PF02421">
    <property type="entry name" value="FeoB_N"/>
    <property type="match status" value="1"/>
</dbReference>
<feature type="binding site" evidence="13">
    <location>
        <begin position="54"/>
        <end position="57"/>
    </location>
    <ligand>
        <name>GTP</name>
        <dbReference type="ChEBI" id="CHEBI:37565"/>
        <label>1</label>
    </ligand>
</feature>
<dbReference type="RefSeq" id="WP_028498055.1">
    <property type="nucleotide sequence ID" value="NZ_CALFSO010000071.1"/>
</dbReference>
<reference evidence="17 18" key="1">
    <citation type="submission" date="2018-04" db="EMBL/GenBank/DDBJ databases">
        <title>Denitrifier Microvirgula.</title>
        <authorList>
            <person name="Anderson E."/>
            <person name="Jang J."/>
            <person name="Ishii S."/>
        </authorList>
    </citation>
    <scope>NUCLEOTIDE SEQUENCE [LARGE SCALE GENOMIC DNA]</scope>
    <source>
        <strain evidence="17 18">BE2.4</strain>
    </source>
</reference>
<organism evidence="17 18">
    <name type="scientific">Microvirgula aerodenitrificans</name>
    <dbReference type="NCBI Taxonomy" id="57480"/>
    <lineage>
        <taxon>Bacteria</taxon>
        <taxon>Pseudomonadati</taxon>
        <taxon>Pseudomonadota</taxon>
        <taxon>Betaproteobacteria</taxon>
        <taxon>Neisseriales</taxon>
        <taxon>Aquaspirillaceae</taxon>
        <taxon>Microvirgula</taxon>
    </lineage>
</organism>
<dbReference type="InterPro" id="IPR006073">
    <property type="entry name" value="GTP-bd"/>
</dbReference>
<feature type="binding site" evidence="14">
    <location>
        <position position="23"/>
    </location>
    <ligand>
        <name>Mg(2+)</name>
        <dbReference type="ChEBI" id="CHEBI:18420"/>
        <label>2</label>
    </ligand>
</feature>
<evidence type="ECO:0000256" key="15">
    <source>
        <dbReference type="RuleBase" id="RU362098"/>
    </source>
</evidence>
<evidence type="ECO:0000256" key="5">
    <source>
        <dbReference type="ARBA" id="ARBA00022692"/>
    </source>
</evidence>
<dbReference type="CDD" id="cd01879">
    <property type="entry name" value="FeoB"/>
    <property type="match status" value="1"/>
</dbReference>
<feature type="transmembrane region" description="Helical" evidence="15">
    <location>
        <begin position="541"/>
        <end position="559"/>
    </location>
</feature>
<dbReference type="Pfam" id="PF07664">
    <property type="entry name" value="FeoB_C"/>
    <property type="match status" value="1"/>
</dbReference>
<evidence type="ECO:0000256" key="11">
    <source>
        <dbReference type="ARBA" id="ARBA00023136"/>
    </source>
</evidence>
<keyword evidence="8 15" id="KW-0408">Iron</keyword>
<dbReference type="InterPro" id="IPR011640">
    <property type="entry name" value="Fe2_transport_prot_B_C"/>
</dbReference>
<evidence type="ECO:0000256" key="3">
    <source>
        <dbReference type="ARBA" id="ARBA00022475"/>
    </source>
</evidence>
<dbReference type="GO" id="GO:0015093">
    <property type="term" value="F:ferrous iron transmembrane transporter activity"/>
    <property type="evidence" value="ECO:0007669"/>
    <property type="project" value="UniProtKB-UniRule"/>
</dbReference>
<comment type="subcellular location">
    <subcellularLocation>
        <location evidence="15">Cell inner membrane</location>
        <topology evidence="15">Multi-pass membrane protein</topology>
    </subcellularLocation>
    <subcellularLocation>
        <location evidence="1">Cell membrane</location>
        <topology evidence="1">Multi-pass membrane protein</topology>
    </subcellularLocation>
</comment>
<evidence type="ECO:0000256" key="13">
    <source>
        <dbReference type="PIRSR" id="PIRSR603373-1"/>
    </source>
</evidence>
<accession>A0A2S0P7J9</accession>
<evidence type="ECO:0000256" key="2">
    <source>
        <dbReference type="ARBA" id="ARBA00022448"/>
    </source>
</evidence>
<keyword evidence="18" id="KW-1185">Reference proteome</keyword>
<keyword evidence="7 15" id="KW-1133">Transmembrane helix</keyword>
<keyword evidence="5 15" id="KW-0812">Transmembrane</keyword>
<dbReference type="InterPro" id="IPR050860">
    <property type="entry name" value="FeoB_GTPase"/>
</dbReference>
<dbReference type="InterPro" id="IPR027417">
    <property type="entry name" value="P-loop_NTPase"/>
</dbReference>
<dbReference type="PRINTS" id="PR00326">
    <property type="entry name" value="GTP1OBG"/>
</dbReference>
<protein>
    <recommendedName>
        <fullName evidence="12 15">Ferrous iron transport protein B</fullName>
    </recommendedName>
</protein>
<keyword evidence="9" id="KW-0406">Ion transport</keyword>
<dbReference type="PROSITE" id="PS51711">
    <property type="entry name" value="G_FEOB"/>
    <property type="match status" value="1"/>
</dbReference>
<evidence type="ECO:0000256" key="1">
    <source>
        <dbReference type="ARBA" id="ARBA00004651"/>
    </source>
</evidence>
<dbReference type="AlphaFoldDB" id="A0A2S0P7J9"/>
<evidence type="ECO:0000256" key="9">
    <source>
        <dbReference type="ARBA" id="ARBA00023065"/>
    </source>
</evidence>
<feature type="transmembrane region" description="Helical" evidence="15">
    <location>
        <begin position="356"/>
        <end position="377"/>
    </location>
</feature>
<evidence type="ECO:0000256" key="12">
    <source>
        <dbReference type="NCBIfam" id="TIGR00437"/>
    </source>
</evidence>
<dbReference type="InterPro" id="IPR003373">
    <property type="entry name" value="Fe2_transport_prot-B"/>
</dbReference>
<comment type="function">
    <text evidence="15">Probable transporter of a GTP-driven Fe(2+) uptake system.</text>
</comment>
<evidence type="ECO:0000256" key="10">
    <source>
        <dbReference type="ARBA" id="ARBA00023134"/>
    </source>
</evidence>
<keyword evidence="10 13" id="KW-0342">GTP-binding</keyword>
<dbReference type="STRING" id="1122240.GCA_000620105_00582"/>